<dbReference type="Gene3D" id="3.40.710.10">
    <property type="entry name" value="DD-peptidase/beta-lactamase superfamily"/>
    <property type="match status" value="1"/>
</dbReference>
<organism evidence="2 3">
    <name type="scientific">Caulobacter ginsengisoli</name>
    <dbReference type="NCBI Taxonomy" id="400775"/>
    <lineage>
        <taxon>Bacteria</taxon>
        <taxon>Pseudomonadati</taxon>
        <taxon>Pseudomonadota</taxon>
        <taxon>Alphaproteobacteria</taxon>
        <taxon>Caulobacterales</taxon>
        <taxon>Caulobacteraceae</taxon>
        <taxon>Caulobacter</taxon>
    </lineage>
</organism>
<dbReference type="InterPro" id="IPR050789">
    <property type="entry name" value="Diverse_Enzym_Activities"/>
</dbReference>
<dbReference type="PANTHER" id="PTHR43283:SF3">
    <property type="entry name" value="BETA-LACTAMASE FAMILY PROTEIN (AFU_ORTHOLOGUE AFUA_5G07500)"/>
    <property type="match status" value="1"/>
</dbReference>
<reference evidence="2 3" key="1">
    <citation type="submission" date="2023-07" db="EMBL/GenBank/DDBJ databases">
        <title>Genomic Encyclopedia of Type Strains, Phase IV (KMG-IV): sequencing the most valuable type-strain genomes for metagenomic binning, comparative biology and taxonomic classification.</title>
        <authorList>
            <person name="Goeker M."/>
        </authorList>
    </citation>
    <scope>NUCLEOTIDE SEQUENCE [LARGE SCALE GENOMIC DNA]</scope>
    <source>
        <strain evidence="2 3">DSM 18695</strain>
    </source>
</reference>
<dbReference type="Pfam" id="PF00144">
    <property type="entry name" value="Beta-lactamase"/>
    <property type="match status" value="1"/>
</dbReference>
<dbReference type="RefSeq" id="WP_307352763.1">
    <property type="nucleotide sequence ID" value="NZ_JAUSVS010000013.1"/>
</dbReference>
<gene>
    <name evidence="2" type="ORF">QO010_004426</name>
</gene>
<proteinExistence type="predicted"/>
<feature type="domain" description="Beta-lactamase-related" evidence="1">
    <location>
        <begin position="27"/>
        <end position="381"/>
    </location>
</feature>
<evidence type="ECO:0000313" key="2">
    <source>
        <dbReference type="EMBL" id="MDQ0466630.1"/>
    </source>
</evidence>
<evidence type="ECO:0000313" key="3">
    <source>
        <dbReference type="Proteomes" id="UP001228905"/>
    </source>
</evidence>
<dbReference type="PANTHER" id="PTHR43283">
    <property type="entry name" value="BETA-LACTAMASE-RELATED"/>
    <property type="match status" value="1"/>
</dbReference>
<dbReference type="InterPro" id="IPR001466">
    <property type="entry name" value="Beta-lactam-related"/>
</dbReference>
<dbReference type="Proteomes" id="UP001228905">
    <property type="component" value="Unassembled WGS sequence"/>
</dbReference>
<keyword evidence="3" id="KW-1185">Reference proteome</keyword>
<evidence type="ECO:0000259" key="1">
    <source>
        <dbReference type="Pfam" id="PF00144"/>
    </source>
</evidence>
<dbReference type="SUPFAM" id="SSF56601">
    <property type="entry name" value="beta-lactamase/transpeptidase-like"/>
    <property type="match status" value="1"/>
</dbReference>
<dbReference type="InterPro" id="IPR012338">
    <property type="entry name" value="Beta-lactam/transpept-like"/>
</dbReference>
<protein>
    <submittedName>
        <fullName evidence="2">CubicO group peptidase (Beta-lactamase class C family)</fullName>
    </submittedName>
</protein>
<sequence length="402" mass="42865">MPSSDRTLAPASPEEVGLSREGLANTDAALQALIDAGELAGAVTLVARHGRLVHTNAMGVKSLATGEALAADTIFRIFSMTKPVTAVAMVILYDQGLWRPEDPIARHLPALADLKLADGSAPGRQPTMLDLMTHTAGFSYGFTPDDPVDALYLQSHPLRASSMTEMAERLGALPLAYEPGSQWRYSIAMDVQGAVIEGLSGQSLPDFMRTRIFEPLGMADTGFFVPAEKQDRLPGLYEMGPEGRLREARSLLGRDHQTTPALPSGGGGLFSTAADYARFAQMLLNRGEWAGQRIVSPQAVALMTTNHLSEALLAAGHGIGVQQIRPGYGYGFNGVVIYDPAAADLPVGAGTYLWDGAAGTWFWIDPVNDLLFVGLIQRMAVAGMPLVQPMTQRLIAKALLVG</sequence>
<accession>A0ABU0IXA7</accession>
<dbReference type="EMBL" id="JAUSVS010000013">
    <property type="protein sequence ID" value="MDQ0466630.1"/>
    <property type="molecule type" value="Genomic_DNA"/>
</dbReference>
<name>A0ABU0IXA7_9CAUL</name>
<comment type="caution">
    <text evidence="2">The sequence shown here is derived from an EMBL/GenBank/DDBJ whole genome shotgun (WGS) entry which is preliminary data.</text>
</comment>